<dbReference type="AlphaFoldDB" id="A0A445FCI8"/>
<sequence length="235" mass="26745">MCKERLHEIVKEEVHKAKDNLEWESTTKKCFVGMGEEVLRWSHNKDTPSCRCELQTPHCDIVGSTVVVIIIMPEKIIAANCGNSRAVLCHNNVAVPLSDNHKALQRTLEFEGELAEKFEGGTQNREIGNEIEEIVKGNNSSSALDIRNNAKDVVYSSYGHYWRQIRSICVFHFLSAKKCVELLLEGGWSKLLEPMNVMEELLGVSVITNFIPWLEWLERVNGIYGRADRAFKQLD</sequence>
<evidence type="ECO:0000313" key="3">
    <source>
        <dbReference type="Proteomes" id="UP000289340"/>
    </source>
</evidence>
<keyword evidence="2" id="KW-0378">Hydrolase</keyword>
<comment type="caution">
    <text evidence="2">The sequence shown here is derived from an EMBL/GenBank/DDBJ whole genome shotgun (WGS) entry which is preliminary data.</text>
</comment>
<dbReference type="InterPro" id="IPR036457">
    <property type="entry name" value="PPM-type-like_dom_sf"/>
</dbReference>
<dbReference type="GO" id="GO:0004722">
    <property type="term" value="F:protein serine/threonine phosphatase activity"/>
    <property type="evidence" value="ECO:0007669"/>
    <property type="project" value="UniProtKB-EC"/>
</dbReference>
<feature type="domain" description="PPM-type phosphatase" evidence="1">
    <location>
        <begin position="1"/>
        <end position="235"/>
    </location>
</feature>
<dbReference type="SUPFAM" id="SSF81606">
    <property type="entry name" value="PP2C-like"/>
    <property type="match status" value="1"/>
</dbReference>
<accession>A0A445FCI8</accession>
<dbReference type="EMBL" id="QZWG01000019">
    <property type="protein sequence ID" value="RZB46540.1"/>
    <property type="molecule type" value="Genomic_DNA"/>
</dbReference>
<proteinExistence type="predicted"/>
<name>A0A445FCI8_GLYSO</name>
<dbReference type="Gene3D" id="3.60.40.10">
    <property type="entry name" value="PPM-type phosphatase domain"/>
    <property type="match status" value="1"/>
</dbReference>
<evidence type="ECO:0000313" key="2">
    <source>
        <dbReference type="EMBL" id="RZB46540.1"/>
    </source>
</evidence>
<gene>
    <name evidence="2" type="ORF">D0Y65_050533</name>
</gene>
<dbReference type="InterPro" id="IPR015655">
    <property type="entry name" value="PP2C"/>
</dbReference>
<dbReference type="InterPro" id="IPR001932">
    <property type="entry name" value="PPM-type_phosphatase-like_dom"/>
</dbReference>
<dbReference type="PANTHER" id="PTHR47992">
    <property type="entry name" value="PROTEIN PHOSPHATASE"/>
    <property type="match status" value="1"/>
</dbReference>
<dbReference type="Pfam" id="PF00481">
    <property type="entry name" value="PP2C"/>
    <property type="match status" value="1"/>
</dbReference>
<keyword evidence="3" id="KW-1185">Reference proteome</keyword>
<protein>
    <submittedName>
        <fullName evidence="2">Protein phosphatase 2C 3</fullName>
        <ecNumber evidence="2">3.1.3.16</ecNumber>
    </submittedName>
</protein>
<dbReference type="Proteomes" id="UP000289340">
    <property type="component" value="Chromosome 19"/>
</dbReference>
<organism evidence="2 3">
    <name type="scientific">Glycine soja</name>
    <name type="common">Wild soybean</name>
    <dbReference type="NCBI Taxonomy" id="3848"/>
    <lineage>
        <taxon>Eukaryota</taxon>
        <taxon>Viridiplantae</taxon>
        <taxon>Streptophyta</taxon>
        <taxon>Embryophyta</taxon>
        <taxon>Tracheophyta</taxon>
        <taxon>Spermatophyta</taxon>
        <taxon>Magnoliopsida</taxon>
        <taxon>eudicotyledons</taxon>
        <taxon>Gunneridae</taxon>
        <taxon>Pentapetalae</taxon>
        <taxon>rosids</taxon>
        <taxon>fabids</taxon>
        <taxon>Fabales</taxon>
        <taxon>Fabaceae</taxon>
        <taxon>Papilionoideae</taxon>
        <taxon>50 kb inversion clade</taxon>
        <taxon>NPAAA clade</taxon>
        <taxon>indigoferoid/millettioid clade</taxon>
        <taxon>Phaseoleae</taxon>
        <taxon>Glycine</taxon>
        <taxon>Glycine subgen. Soja</taxon>
    </lineage>
</organism>
<evidence type="ECO:0000259" key="1">
    <source>
        <dbReference type="PROSITE" id="PS51746"/>
    </source>
</evidence>
<dbReference type="EC" id="3.1.3.16" evidence="2"/>
<reference evidence="2 3" key="1">
    <citation type="submission" date="2018-09" db="EMBL/GenBank/DDBJ databases">
        <title>A high-quality reference genome of wild soybean provides a powerful tool to mine soybean genomes.</title>
        <authorList>
            <person name="Xie M."/>
            <person name="Chung C.Y.L."/>
            <person name="Li M.-W."/>
            <person name="Wong F.-L."/>
            <person name="Chan T.-F."/>
            <person name="Lam H.-M."/>
        </authorList>
    </citation>
    <scope>NUCLEOTIDE SEQUENCE [LARGE SCALE GENOMIC DNA]</scope>
    <source>
        <strain evidence="3">cv. W05</strain>
        <tissue evidence="2">Hypocotyl of etiolated seedlings</tissue>
    </source>
</reference>
<dbReference type="PROSITE" id="PS51746">
    <property type="entry name" value="PPM_2"/>
    <property type="match status" value="1"/>
</dbReference>